<dbReference type="AlphaFoldDB" id="A0A0F4YSK5"/>
<dbReference type="GO" id="GO:0005975">
    <property type="term" value="P:carbohydrate metabolic process"/>
    <property type="evidence" value="ECO:0007669"/>
    <property type="project" value="TreeGrafter"/>
</dbReference>
<evidence type="ECO:0000256" key="3">
    <source>
        <dbReference type="RuleBase" id="RU000441"/>
    </source>
</evidence>
<accession>A0A0F4YSK5</accession>
<dbReference type="SUPFAM" id="SSF48256">
    <property type="entry name" value="Citrate synthase"/>
    <property type="match status" value="1"/>
</dbReference>
<dbReference type="GO" id="GO:0005759">
    <property type="term" value="C:mitochondrial matrix"/>
    <property type="evidence" value="ECO:0007669"/>
    <property type="project" value="TreeGrafter"/>
</dbReference>
<comment type="similarity">
    <text evidence="1 3">Belongs to the citrate synthase family.</text>
</comment>
<evidence type="ECO:0000313" key="5">
    <source>
        <dbReference type="Proteomes" id="UP000053958"/>
    </source>
</evidence>
<dbReference type="PANTHER" id="PTHR11739">
    <property type="entry name" value="CITRATE SYNTHASE"/>
    <property type="match status" value="1"/>
</dbReference>
<dbReference type="Gene3D" id="1.10.230.10">
    <property type="entry name" value="Cytochrome P450-Terp, domain 2"/>
    <property type="match status" value="1"/>
</dbReference>
<dbReference type="InterPro" id="IPR016143">
    <property type="entry name" value="Citrate_synth-like_sm_a-sub"/>
</dbReference>
<evidence type="ECO:0000313" key="4">
    <source>
        <dbReference type="EMBL" id="KKA21090.1"/>
    </source>
</evidence>
<dbReference type="OrthoDB" id="435022at2759"/>
<dbReference type="RefSeq" id="XP_013327702.1">
    <property type="nucleotide sequence ID" value="XM_013472248.1"/>
</dbReference>
<evidence type="ECO:0000256" key="1">
    <source>
        <dbReference type="ARBA" id="ARBA00010566"/>
    </source>
</evidence>
<dbReference type="PANTHER" id="PTHR11739:SF4">
    <property type="entry name" value="CITRATE SYNTHASE, PEROXISOMAL"/>
    <property type="match status" value="1"/>
</dbReference>
<dbReference type="InterPro" id="IPR002020">
    <property type="entry name" value="Citrate_synthase"/>
</dbReference>
<comment type="caution">
    <text evidence="4">The sequence shown here is derived from an EMBL/GenBank/DDBJ whole genome shotgun (WGS) entry which is preliminary data.</text>
</comment>
<sequence length="466" mass="52083">MLDILVQTFRRWKKLLYSYLTSAILFYHKALGHTAIGPSSGSLSITDNRTRRKYTIPIVNNAIRATDFLQITSAGMGADFVDHYENSIRILDKGFLNTACTESAITLIDGKRGYIQYRDYSIEDLFHHHDYEEVIHLLIWGKLPTPEQKNTLRRKLAAAMKPYPNVINVIQSFPPDSLTFPMILAGIAAYASLDEGTRATHSQSQPYYLGKDEAVDAAVIRTLATLATITALVYCHKRGRKFTPANPDESYIGNILLMMGVIDEGTGQPNRKIEHCFERLWILNADHGMTNSTAAFLSAASTLTDPLSCSIAAVASAYGPLHGAAVEIAYRVFENVGTVENVPKLIADVKAKKFRLFGYGHRIYKVVDPRGKLVRQLIDEYREDVRKNPLLQVALEIDRIAGEDHYFTSRNLKANADLYGCFLYTALGFETDIILALSCLSRSPGVLAHWRESMSRSISSLHIVIC</sequence>
<dbReference type="InterPro" id="IPR036969">
    <property type="entry name" value="Citrate_synthase_sf"/>
</dbReference>
<dbReference type="EMBL" id="LASV01000206">
    <property type="protein sequence ID" value="KKA21090.1"/>
    <property type="molecule type" value="Genomic_DNA"/>
</dbReference>
<dbReference type="PRINTS" id="PR00143">
    <property type="entry name" value="CITRTSNTHASE"/>
</dbReference>
<dbReference type="PROSITE" id="PS00480">
    <property type="entry name" value="CITRATE_SYNTHASE"/>
    <property type="match status" value="1"/>
</dbReference>
<proteinExistence type="inferred from homology"/>
<dbReference type="GO" id="GO:0046912">
    <property type="term" value="F:acyltransferase activity, acyl groups converted into alkyl on transfer"/>
    <property type="evidence" value="ECO:0007669"/>
    <property type="project" value="InterPro"/>
</dbReference>
<dbReference type="GO" id="GO:0006099">
    <property type="term" value="P:tricarboxylic acid cycle"/>
    <property type="evidence" value="ECO:0007669"/>
    <property type="project" value="TreeGrafter"/>
</dbReference>
<keyword evidence="5" id="KW-1185">Reference proteome</keyword>
<gene>
    <name evidence="4" type="ORF">T310_4883</name>
</gene>
<evidence type="ECO:0000256" key="2">
    <source>
        <dbReference type="ARBA" id="ARBA00022679"/>
    </source>
</evidence>
<dbReference type="Pfam" id="PF00285">
    <property type="entry name" value="Citrate_synt"/>
    <property type="match status" value="1"/>
</dbReference>
<protein>
    <recommendedName>
        <fullName evidence="3">Citrate synthase</fullName>
    </recommendedName>
</protein>
<dbReference type="Proteomes" id="UP000053958">
    <property type="component" value="Unassembled WGS sequence"/>
</dbReference>
<name>A0A0F4YSK5_RASE3</name>
<dbReference type="STRING" id="1408163.A0A0F4YSK5"/>
<keyword evidence="2 3" id="KW-0808">Transferase</keyword>
<organism evidence="4 5">
    <name type="scientific">Rasamsonia emersonii (strain ATCC 16479 / CBS 393.64 / IMI 116815)</name>
    <dbReference type="NCBI Taxonomy" id="1408163"/>
    <lineage>
        <taxon>Eukaryota</taxon>
        <taxon>Fungi</taxon>
        <taxon>Dikarya</taxon>
        <taxon>Ascomycota</taxon>
        <taxon>Pezizomycotina</taxon>
        <taxon>Eurotiomycetes</taxon>
        <taxon>Eurotiomycetidae</taxon>
        <taxon>Eurotiales</taxon>
        <taxon>Trichocomaceae</taxon>
        <taxon>Rasamsonia</taxon>
    </lineage>
</organism>
<dbReference type="GeneID" id="25317230"/>
<dbReference type="InterPro" id="IPR019810">
    <property type="entry name" value="Citrate_synthase_AS"/>
</dbReference>
<dbReference type="InterPro" id="IPR016142">
    <property type="entry name" value="Citrate_synth-like_lrg_a-sub"/>
</dbReference>
<dbReference type="Gene3D" id="1.10.580.10">
    <property type="entry name" value="Citrate Synthase, domain 1"/>
    <property type="match status" value="1"/>
</dbReference>
<reference evidence="4 5" key="1">
    <citation type="submission" date="2015-04" db="EMBL/GenBank/DDBJ databases">
        <authorList>
            <person name="Heijne W.H."/>
            <person name="Fedorova N.D."/>
            <person name="Nierman W.C."/>
            <person name="Vollebregt A.W."/>
            <person name="Zhao Z."/>
            <person name="Wu L."/>
            <person name="Kumar M."/>
            <person name="Stam H."/>
            <person name="van den Berg M.A."/>
            <person name="Pel H.J."/>
        </authorList>
    </citation>
    <scope>NUCLEOTIDE SEQUENCE [LARGE SCALE GENOMIC DNA]</scope>
    <source>
        <strain evidence="4 5">CBS 393.64</strain>
    </source>
</reference>